<reference evidence="2" key="1">
    <citation type="submission" date="2021-04" db="EMBL/GenBank/DDBJ databases">
        <title>Draft genome sequence data of methanotrophic Methylovulum sp. strain S1L and Methylomonas sp. strain S2AM isolated from boreal lake water columns.</title>
        <authorList>
            <person name="Rissanen A.J."/>
            <person name="Mangayil R."/>
            <person name="Svenning M.M."/>
            <person name="Khanongnuch R."/>
        </authorList>
    </citation>
    <scope>NUCLEOTIDE SEQUENCE</scope>
    <source>
        <strain evidence="2">S2AM</strain>
    </source>
</reference>
<dbReference type="SMART" id="SM00749">
    <property type="entry name" value="BON"/>
    <property type="match status" value="1"/>
</dbReference>
<keyword evidence="3" id="KW-1185">Reference proteome</keyword>
<evidence type="ECO:0000313" key="3">
    <source>
        <dbReference type="Proteomes" id="UP000676649"/>
    </source>
</evidence>
<feature type="domain" description="BON" evidence="1">
    <location>
        <begin position="69"/>
        <end position="137"/>
    </location>
</feature>
<dbReference type="InterPro" id="IPR007055">
    <property type="entry name" value="BON_dom"/>
</dbReference>
<name>A0A975MKD9_9GAMM</name>
<dbReference type="Gene3D" id="3.30.1340.30">
    <property type="match status" value="1"/>
</dbReference>
<evidence type="ECO:0000259" key="1">
    <source>
        <dbReference type="PROSITE" id="PS50914"/>
    </source>
</evidence>
<dbReference type="RefSeq" id="WP_215579232.1">
    <property type="nucleotide sequence ID" value="NZ_CP073754.1"/>
</dbReference>
<dbReference type="PROSITE" id="PS51257">
    <property type="entry name" value="PROKAR_LIPOPROTEIN"/>
    <property type="match status" value="1"/>
</dbReference>
<accession>A0A975MKD9</accession>
<dbReference type="PANTHER" id="PTHR34606:SF16">
    <property type="entry name" value="BON DOMAIN-CONTAINING PROTEIN"/>
    <property type="match status" value="1"/>
</dbReference>
<dbReference type="InterPro" id="IPR014004">
    <property type="entry name" value="Transpt-assoc_nodulatn_dom_bac"/>
</dbReference>
<dbReference type="Pfam" id="PF04972">
    <property type="entry name" value="BON"/>
    <property type="match status" value="1"/>
</dbReference>
<evidence type="ECO:0000313" key="2">
    <source>
        <dbReference type="EMBL" id="QWF69397.1"/>
    </source>
</evidence>
<dbReference type="PANTHER" id="PTHR34606">
    <property type="entry name" value="BON DOMAIN-CONTAINING PROTEIN"/>
    <property type="match status" value="1"/>
</dbReference>
<dbReference type="EMBL" id="CP073754">
    <property type="protein sequence ID" value="QWF69397.1"/>
    <property type="molecule type" value="Genomic_DNA"/>
</dbReference>
<protein>
    <submittedName>
        <fullName evidence="2">BON domain-containing protein</fullName>
    </submittedName>
</protein>
<dbReference type="Proteomes" id="UP000676649">
    <property type="component" value="Chromosome"/>
</dbReference>
<dbReference type="InterPro" id="IPR051686">
    <property type="entry name" value="Lipoprotein_DolP"/>
</dbReference>
<organism evidence="2 3">
    <name type="scientific">Methylomonas paludis</name>
    <dbReference type="NCBI Taxonomy" id="1173101"/>
    <lineage>
        <taxon>Bacteria</taxon>
        <taxon>Pseudomonadati</taxon>
        <taxon>Pseudomonadota</taxon>
        <taxon>Gammaproteobacteria</taxon>
        <taxon>Methylococcales</taxon>
        <taxon>Methylococcaceae</taxon>
        <taxon>Methylomonas</taxon>
    </lineage>
</organism>
<dbReference type="KEGG" id="mpad:KEF85_08360"/>
<gene>
    <name evidence="2" type="ORF">KEF85_08360</name>
</gene>
<sequence>MKIVQTPQSVMLAVSLISAVVALTACEKEGTAEKAGAKIDHAAEKAGNELDKAKLSINQKAETADVYIDDSVITAKVKEAILADAILKVGQIEVTTVNGVVKLSGKLASAQQVNKAIELVGSLKNVKSVTNDLSYPADTTGK</sequence>
<proteinExistence type="predicted"/>
<dbReference type="PROSITE" id="PS50914">
    <property type="entry name" value="BON"/>
    <property type="match status" value="1"/>
</dbReference>
<dbReference type="AlphaFoldDB" id="A0A975MKD9"/>